<dbReference type="OrthoDB" id="5240629at2"/>
<dbReference type="Gene3D" id="3.40.190.10">
    <property type="entry name" value="Periplasmic binding protein-like II"/>
    <property type="match status" value="1"/>
</dbReference>
<protein>
    <submittedName>
        <fullName evidence="3">Peptide/nickel transport system substrate-binding protein</fullName>
    </submittedName>
</protein>
<dbReference type="SUPFAM" id="SSF53850">
    <property type="entry name" value="Periplasmic binding protein-like II"/>
    <property type="match status" value="1"/>
</dbReference>
<organism evidence="3 4">
    <name type="scientific">Actinomadura meyerae</name>
    <dbReference type="NCBI Taxonomy" id="240840"/>
    <lineage>
        <taxon>Bacteria</taxon>
        <taxon>Bacillati</taxon>
        <taxon>Actinomycetota</taxon>
        <taxon>Actinomycetes</taxon>
        <taxon>Streptosporangiales</taxon>
        <taxon>Thermomonosporaceae</taxon>
        <taxon>Actinomadura</taxon>
    </lineage>
</organism>
<dbReference type="Proteomes" id="UP000198318">
    <property type="component" value="Unassembled WGS sequence"/>
</dbReference>
<feature type="domain" description="Solute-binding protein family 5" evidence="2">
    <location>
        <begin position="80"/>
        <end position="446"/>
    </location>
</feature>
<dbReference type="GO" id="GO:0042597">
    <property type="term" value="C:periplasmic space"/>
    <property type="evidence" value="ECO:0007669"/>
    <property type="project" value="UniProtKB-ARBA"/>
</dbReference>
<evidence type="ECO:0000259" key="2">
    <source>
        <dbReference type="Pfam" id="PF00496"/>
    </source>
</evidence>
<dbReference type="PIRSF" id="PIRSF002741">
    <property type="entry name" value="MppA"/>
    <property type="match status" value="1"/>
</dbReference>
<dbReference type="GO" id="GO:1904680">
    <property type="term" value="F:peptide transmembrane transporter activity"/>
    <property type="evidence" value="ECO:0007669"/>
    <property type="project" value="TreeGrafter"/>
</dbReference>
<dbReference type="Gene3D" id="3.10.105.10">
    <property type="entry name" value="Dipeptide-binding Protein, Domain 3"/>
    <property type="match status" value="1"/>
</dbReference>
<evidence type="ECO:0000313" key="4">
    <source>
        <dbReference type="Proteomes" id="UP000198318"/>
    </source>
</evidence>
<dbReference type="GO" id="GO:0043190">
    <property type="term" value="C:ATP-binding cassette (ABC) transporter complex"/>
    <property type="evidence" value="ECO:0007669"/>
    <property type="project" value="InterPro"/>
</dbReference>
<dbReference type="EMBL" id="FZOR01000040">
    <property type="protein sequence ID" value="SNT53689.1"/>
    <property type="molecule type" value="Genomic_DNA"/>
</dbReference>
<gene>
    <name evidence="3" type="ORF">SAMN05443665_104063</name>
</gene>
<dbReference type="Pfam" id="PF00496">
    <property type="entry name" value="SBP_bac_5"/>
    <property type="match status" value="1"/>
</dbReference>
<feature type="signal peptide" evidence="1">
    <location>
        <begin position="1"/>
        <end position="27"/>
    </location>
</feature>
<keyword evidence="1" id="KW-0732">Signal</keyword>
<accession>A0A239NHT8</accession>
<evidence type="ECO:0000256" key="1">
    <source>
        <dbReference type="SAM" id="SignalP"/>
    </source>
</evidence>
<sequence>MIPRPSRPARVVLAAGIAVVLSSAGCASGGGSADAGRGFVFATDMEPDCLDPQYSALDVTATVDRPIFDSLVAMSSDGRFHPWLAERWTAGRDGRSYTFTLRRGVRFHDGTPLDAAAVKATLDHAVDPKTKSRYAASLIRGYRGSDVVSPTTVRVRLDEPNAAFLQALSTPYLGIQSPASIEKNARGLCGAPVGSGPFRFVGWTRSKSITLARNPGYSWGPATAANRGAARIPRLTFRIISENSVRLGALTSGEVHAIDNVPALNMKTLERSSSATVKRAQVPGAVFGVFLNGTKGVLADERVRVALQRSLDMDAIVKSVYMGRASRAWSLLSPATVGYEPKTVGSWPYDPALSARLLDQAGWTGRDAEGFRTKDGRRLTLRWPYQAQLFRDRRDVLAQAIQAQAKRVGIHVDLRSVDAGTLTQQVLAARDRMDVMGASFVRPEPDILRYFYAADRFPGKGGGNFFRYTDGKLDGWLTDAAESTDPDERRQIYSRIQLHLNAHALVIPTYVPERVLGVSKKVAGLGFDASATPLFHEASLKP</sequence>
<dbReference type="CDD" id="cd08492">
    <property type="entry name" value="PBP2_NikA_DppA_OppA_like_15"/>
    <property type="match status" value="1"/>
</dbReference>
<dbReference type="InterPro" id="IPR000914">
    <property type="entry name" value="SBP_5_dom"/>
</dbReference>
<proteinExistence type="predicted"/>
<dbReference type="InterPro" id="IPR039424">
    <property type="entry name" value="SBP_5"/>
</dbReference>
<name>A0A239NHT8_9ACTN</name>
<feature type="chain" id="PRO_5038623976" evidence="1">
    <location>
        <begin position="28"/>
        <end position="542"/>
    </location>
</feature>
<keyword evidence="4" id="KW-1185">Reference proteome</keyword>
<evidence type="ECO:0000313" key="3">
    <source>
        <dbReference type="EMBL" id="SNT53689.1"/>
    </source>
</evidence>
<dbReference type="PROSITE" id="PS51257">
    <property type="entry name" value="PROKAR_LIPOPROTEIN"/>
    <property type="match status" value="1"/>
</dbReference>
<dbReference type="RefSeq" id="WP_089329751.1">
    <property type="nucleotide sequence ID" value="NZ_FZOR01000040.1"/>
</dbReference>
<reference evidence="3 4" key="1">
    <citation type="submission" date="2017-06" db="EMBL/GenBank/DDBJ databases">
        <authorList>
            <person name="Kim H.J."/>
            <person name="Triplett B.A."/>
        </authorList>
    </citation>
    <scope>NUCLEOTIDE SEQUENCE [LARGE SCALE GENOMIC DNA]</scope>
    <source>
        <strain evidence="3 4">DSM 44715</strain>
    </source>
</reference>
<dbReference type="GO" id="GO:0015833">
    <property type="term" value="P:peptide transport"/>
    <property type="evidence" value="ECO:0007669"/>
    <property type="project" value="TreeGrafter"/>
</dbReference>
<dbReference type="InterPro" id="IPR030678">
    <property type="entry name" value="Peptide/Ni-bd"/>
</dbReference>
<dbReference type="PANTHER" id="PTHR30290">
    <property type="entry name" value="PERIPLASMIC BINDING COMPONENT OF ABC TRANSPORTER"/>
    <property type="match status" value="1"/>
</dbReference>
<dbReference type="AlphaFoldDB" id="A0A239NHT8"/>